<keyword evidence="2" id="KW-1185">Reference proteome</keyword>
<dbReference type="EMBL" id="QNRR01000002">
    <property type="protein sequence ID" value="RBP45806.1"/>
    <property type="molecule type" value="Genomic_DNA"/>
</dbReference>
<gene>
    <name evidence="1" type="ORF">DES53_102188</name>
</gene>
<dbReference type="RefSeq" id="WP_113957377.1">
    <property type="nucleotide sequence ID" value="NZ_QNRR01000002.1"/>
</dbReference>
<reference evidence="1 2" key="1">
    <citation type="submission" date="2018-06" db="EMBL/GenBank/DDBJ databases">
        <title>Genomic Encyclopedia of Type Strains, Phase IV (KMG-IV): sequencing the most valuable type-strain genomes for metagenomic binning, comparative biology and taxonomic classification.</title>
        <authorList>
            <person name="Goeker M."/>
        </authorList>
    </citation>
    <scope>NUCLEOTIDE SEQUENCE [LARGE SCALE GENOMIC DNA]</scope>
    <source>
        <strain evidence="1 2">DSM 25532</strain>
    </source>
</reference>
<dbReference type="PROSITE" id="PS51257">
    <property type="entry name" value="PROKAR_LIPOPROTEIN"/>
    <property type="match status" value="1"/>
</dbReference>
<evidence type="ECO:0000313" key="2">
    <source>
        <dbReference type="Proteomes" id="UP000253426"/>
    </source>
</evidence>
<evidence type="ECO:0008006" key="3">
    <source>
        <dbReference type="Google" id="ProtNLM"/>
    </source>
</evidence>
<name>A0A366HQQ6_9BACT</name>
<dbReference type="Proteomes" id="UP000253426">
    <property type="component" value="Unassembled WGS sequence"/>
</dbReference>
<protein>
    <recommendedName>
        <fullName evidence="3">Sel1 repeat-containing protein</fullName>
    </recommendedName>
</protein>
<sequence length="112" mass="11949">MSKGKALIGVGKTMTVALLVTVMVGCVSRGSEHEGKIALIDSLNLTAAERQMLEQRAAKGDAAAASSLGNFYALVLCDDAVALRWYKRAAALGGKQERETYESFVSTLHDDE</sequence>
<comment type="caution">
    <text evidence="1">The sequence shown here is derived from an EMBL/GenBank/DDBJ whole genome shotgun (WGS) entry which is preliminary data.</text>
</comment>
<dbReference type="Gene3D" id="1.25.40.10">
    <property type="entry name" value="Tetratricopeptide repeat domain"/>
    <property type="match status" value="1"/>
</dbReference>
<organism evidence="1 2">
    <name type="scientific">Roseimicrobium gellanilyticum</name>
    <dbReference type="NCBI Taxonomy" id="748857"/>
    <lineage>
        <taxon>Bacteria</taxon>
        <taxon>Pseudomonadati</taxon>
        <taxon>Verrucomicrobiota</taxon>
        <taxon>Verrucomicrobiia</taxon>
        <taxon>Verrucomicrobiales</taxon>
        <taxon>Verrucomicrobiaceae</taxon>
        <taxon>Roseimicrobium</taxon>
    </lineage>
</organism>
<accession>A0A366HQQ6</accession>
<dbReference type="InterPro" id="IPR011990">
    <property type="entry name" value="TPR-like_helical_dom_sf"/>
</dbReference>
<dbReference type="AlphaFoldDB" id="A0A366HQQ6"/>
<evidence type="ECO:0000313" key="1">
    <source>
        <dbReference type="EMBL" id="RBP45806.1"/>
    </source>
</evidence>
<proteinExistence type="predicted"/>